<sequence>MTQEERVRGIVQAQEERPEVLGFAVRAENKGAGRGMKVDKTGLTCTYCKYSGHEVTNCFELNGYPDWWGDRPRLGIKNGGRGRSTPTGAAGAGRGRATAKAHAAVTETVPKPSPKQAEGSSGQTTPLPGFTAEQWNSLLSVIGNSFSTNERMAGKFNDNAWIIDTGATNHVCGNQTLLFHIKNVEPCTVGLPDGQTVLATLEGSVRFTDDLYLNNVLFVPKLKCNLISVSQLSDKLNCFVQFTSNLCVIQDRPSRRLIGTGERVNGLYYLQEGITAHVLTVTDSKNKVAELWHQRMGHPASHIVEKLAPVSGLKILEIFPVIFVLELSRQETHFLLV</sequence>
<gene>
    <name evidence="4" type="ORF">CEPIT_LOCUS36609</name>
</gene>
<dbReference type="Pfam" id="PF22936">
    <property type="entry name" value="Pol_BBD"/>
    <property type="match status" value="1"/>
</dbReference>
<organism evidence="4 5">
    <name type="scientific">Cuscuta epithymum</name>
    <dbReference type="NCBI Taxonomy" id="186058"/>
    <lineage>
        <taxon>Eukaryota</taxon>
        <taxon>Viridiplantae</taxon>
        <taxon>Streptophyta</taxon>
        <taxon>Embryophyta</taxon>
        <taxon>Tracheophyta</taxon>
        <taxon>Spermatophyta</taxon>
        <taxon>Magnoliopsida</taxon>
        <taxon>eudicotyledons</taxon>
        <taxon>Gunneridae</taxon>
        <taxon>Pentapetalae</taxon>
        <taxon>asterids</taxon>
        <taxon>lamiids</taxon>
        <taxon>Solanales</taxon>
        <taxon>Convolvulaceae</taxon>
        <taxon>Cuscuteae</taxon>
        <taxon>Cuscuta</taxon>
        <taxon>Cuscuta subgen. Cuscuta</taxon>
    </lineage>
</organism>
<feature type="domain" description="GAG-pre-integrase" evidence="2">
    <location>
        <begin position="266"/>
        <end position="315"/>
    </location>
</feature>
<evidence type="ECO:0000259" key="2">
    <source>
        <dbReference type="Pfam" id="PF13976"/>
    </source>
</evidence>
<feature type="compositionally biased region" description="Low complexity" evidence="1">
    <location>
        <begin position="83"/>
        <end position="106"/>
    </location>
</feature>
<feature type="region of interest" description="Disordered" evidence="1">
    <location>
        <begin position="77"/>
        <end position="128"/>
    </location>
</feature>
<dbReference type="Proteomes" id="UP001152523">
    <property type="component" value="Unassembled WGS sequence"/>
</dbReference>
<dbReference type="InterPro" id="IPR025724">
    <property type="entry name" value="GAG-pre-integrase_dom"/>
</dbReference>
<evidence type="ECO:0000256" key="1">
    <source>
        <dbReference type="SAM" id="MobiDB-lite"/>
    </source>
</evidence>
<feature type="domain" description="Retrovirus-related Pol polyprotein from transposon TNT 1-94-like beta-barrel" evidence="3">
    <location>
        <begin position="161"/>
        <end position="235"/>
    </location>
</feature>
<dbReference type="PANTHER" id="PTHR34222:SF94">
    <property type="entry name" value="CCHC-TYPE DOMAIN-CONTAINING PROTEIN"/>
    <property type="match status" value="1"/>
</dbReference>
<proteinExistence type="predicted"/>
<dbReference type="EMBL" id="CAMAPF010001005">
    <property type="protein sequence ID" value="CAH9138191.1"/>
    <property type="molecule type" value="Genomic_DNA"/>
</dbReference>
<keyword evidence="5" id="KW-1185">Reference proteome</keyword>
<protein>
    <recommendedName>
        <fullName evidence="6">GAG-pre-integrase domain-containing protein</fullName>
    </recommendedName>
</protein>
<dbReference type="Pfam" id="PF13976">
    <property type="entry name" value="gag_pre-integrs"/>
    <property type="match status" value="1"/>
</dbReference>
<accession>A0AAV0FS25</accession>
<comment type="caution">
    <text evidence="4">The sequence shown here is derived from an EMBL/GenBank/DDBJ whole genome shotgun (WGS) entry which is preliminary data.</text>
</comment>
<dbReference type="AlphaFoldDB" id="A0AAV0FS25"/>
<dbReference type="InterPro" id="IPR054722">
    <property type="entry name" value="PolX-like_BBD"/>
</dbReference>
<evidence type="ECO:0000313" key="5">
    <source>
        <dbReference type="Proteomes" id="UP001152523"/>
    </source>
</evidence>
<evidence type="ECO:0008006" key="6">
    <source>
        <dbReference type="Google" id="ProtNLM"/>
    </source>
</evidence>
<evidence type="ECO:0000313" key="4">
    <source>
        <dbReference type="EMBL" id="CAH9138191.1"/>
    </source>
</evidence>
<reference evidence="4" key="1">
    <citation type="submission" date="2022-07" db="EMBL/GenBank/DDBJ databases">
        <authorList>
            <person name="Macas J."/>
            <person name="Novak P."/>
            <person name="Neumann P."/>
        </authorList>
    </citation>
    <scope>NUCLEOTIDE SEQUENCE</scope>
</reference>
<evidence type="ECO:0000259" key="3">
    <source>
        <dbReference type="Pfam" id="PF22936"/>
    </source>
</evidence>
<name>A0AAV0FS25_9ASTE</name>
<dbReference type="PANTHER" id="PTHR34222">
    <property type="entry name" value="GAG_PRE-INTEGRS DOMAIN-CONTAINING PROTEIN"/>
    <property type="match status" value="1"/>
</dbReference>